<evidence type="ECO:0000313" key="3">
    <source>
        <dbReference type="Proteomes" id="UP000177943"/>
    </source>
</evidence>
<dbReference type="InterPro" id="IPR007712">
    <property type="entry name" value="RelE/ParE_toxin"/>
</dbReference>
<dbReference type="AlphaFoldDB" id="A0A1G2MPG0"/>
<dbReference type="SUPFAM" id="SSF143011">
    <property type="entry name" value="RelE-like"/>
    <property type="match status" value="1"/>
</dbReference>
<proteinExistence type="predicted"/>
<evidence type="ECO:0008006" key="4">
    <source>
        <dbReference type="Google" id="ProtNLM"/>
    </source>
</evidence>
<organism evidence="2 3">
    <name type="scientific">Candidatus Taylorbacteria bacterium RIFCSPHIGHO2_02_FULL_45_35</name>
    <dbReference type="NCBI Taxonomy" id="1802311"/>
    <lineage>
        <taxon>Bacteria</taxon>
        <taxon>Candidatus Tayloriibacteriota</taxon>
    </lineage>
</organism>
<sequence>MKKSGNGNDSRWILRYHPAVLHKDIPTLDALSARRIQKTIEMRLSSNPLLYGAPLRGVLLRLFKLRVSDWRIVYEISPPYIDILLIGHRKDAYARLRRRYNL</sequence>
<dbReference type="EMBL" id="MHRP01000044">
    <property type="protein sequence ID" value="OHA25775.1"/>
    <property type="molecule type" value="Genomic_DNA"/>
</dbReference>
<dbReference type="Pfam" id="PF05016">
    <property type="entry name" value="ParE_toxin"/>
    <property type="match status" value="1"/>
</dbReference>
<keyword evidence="1" id="KW-1277">Toxin-antitoxin system</keyword>
<protein>
    <recommendedName>
        <fullName evidence="4">Type II toxin-antitoxin system RelE/ParE family toxin</fullName>
    </recommendedName>
</protein>
<accession>A0A1G2MPG0</accession>
<gene>
    <name evidence="2" type="ORF">A3D56_01580</name>
</gene>
<name>A0A1G2MPG0_9BACT</name>
<evidence type="ECO:0000256" key="1">
    <source>
        <dbReference type="ARBA" id="ARBA00022649"/>
    </source>
</evidence>
<comment type="caution">
    <text evidence="2">The sequence shown here is derived from an EMBL/GenBank/DDBJ whole genome shotgun (WGS) entry which is preliminary data.</text>
</comment>
<dbReference type="Proteomes" id="UP000177943">
    <property type="component" value="Unassembled WGS sequence"/>
</dbReference>
<dbReference type="Gene3D" id="3.30.2310.20">
    <property type="entry name" value="RelE-like"/>
    <property type="match status" value="1"/>
</dbReference>
<dbReference type="InterPro" id="IPR035093">
    <property type="entry name" value="RelE/ParE_toxin_dom_sf"/>
</dbReference>
<reference evidence="2 3" key="1">
    <citation type="journal article" date="2016" name="Nat. Commun.">
        <title>Thousands of microbial genomes shed light on interconnected biogeochemical processes in an aquifer system.</title>
        <authorList>
            <person name="Anantharaman K."/>
            <person name="Brown C.T."/>
            <person name="Hug L.A."/>
            <person name="Sharon I."/>
            <person name="Castelle C.J."/>
            <person name="Probst A.J."/>
            <person name="Thomas B.C."/>
            <person name="Singh A."/>
            <person name="Wilkins M.J."/>
            <person name="Karaoz U."/>
            <person name="Brodie E.L."/>
            <person name="Williams K.H."/>
            <person name="Hubbard S.S."/>
            <person name="Banfield J.F."/>
        </authorList>
    </citation>
    <scope>NUCLEOTIDE SEQUENCE [LARGE SCALE GENOMIC DNA]</scope>
</reference>
<evidence type="ECO:0000313" key="2">
    <source>
        <dbReference type="EMBL" id="OHA25775.1"/>
    </source>
</evidence>